<evidence type="ECO:0000256" key="1">
    <source>
        <dbReference type="SAM" id="Phobius"/>
    </source>
</evidence>
<proteinExistence type="predicted"/>
<evidence type="ECO:0000313" key="2">
    <source>
        <dbReference type="EMBL" id="GEU76309.1"/>
    </source>
</evidence>
<gene>
    <name evidence="2" type="ORF">Tci_048287</name>
</gene>
<dbReference type="AlphaFoldDB" id="A0A6L2MSG9"/>
<accession>A0A6L2MSG9</accession>
<sequence length="277" mass="33103">VPQDYDVSSATTRLFILVIYAISLSLYPFTERYAQPYFFSCFDTAEKLVYETRDNEIPQDQGGDMGNTADQPNVEAASKHDWKYTTSITKTKAAKYDNVKWSEDIVLTSWSPKFYGFVSYRVSKHDIYSKKRIIGITHVQVMKRYDYRDFLYDLNVALWMFTRRVVIQKQVEDLQLGVERYQKKLNITKPDNHISNISNETPYTPYNNPQGFFYQDKYNRNRHLPKKRWSEREKSRSRVMIKAIDKQVYGRRFLRNLEKFVGGREYKEDFRLLEWTV</sequence>
<name>A0A6L2MSG9_TANCI</name>
<keyword evidence="1" id="KW-0472">Membrane</keyword>
<protein>
    <submittedName>
        <fullName evidence="2">Uncharacterized protein</fullName>
    </submittedName>
</protein>
<feature type="transmembrane region" description="Helical" evidence="1">
    <location>
        <begin position="12"/>
        <end position="30"/>
    </location>
</feature>
<keyword evidence="1" id="KW-0812">Transmembrane</keyword>
<organism evidence="2">
    <name type="scientific">Tanacetum cinerariifolium</name>
    <name type="common">Dalmatian daisy</name>
    <name type="synonym">Chrysanthemum cinerariifolium</name>
    <dbReference type="NCBI Taxonomy" id="118510"/>
    <lineage>
        <taxon>Eukaryota</taxon>
        <taxon>Viridiplantae</taxon>
        <taxon>Streptophyta</taxon>
        <taxon>Embryophyta</taxon>
        <taxon>Tracheophyta</taxon>
        <taxon>Spermatophyta</taxon>
        <taxon>Magnoliopsida</taxon>
        <taxon>eudicotyledons</taxon>
        <taxon>Gunneridae</taxon>
        <taxon>Pentapetalae</taxon>
        <taxon>asterids</taxon>
        <taxon>campanulids</taxon>
        <taxon>Asterales</taxon>
        <taxon>Asteraceae</taxon>
        <taxon>Asteroideae</taxon>
        <taxon>Anthemideae</taxon>
        <taxon>Anthemidinae</taxon>
        <taxon>Tanacetum</taxon>
    </lineage>
</organism>
<comment type="caution">
    <text evidence="2">The sequence shown here is derived from an EMBL/GenBank/DDBJ whole genome shotgun (WGS) entry which is preliminary data.</text>
</comment>
<feature type="non-terminal residue" evidence="2">
    <location>
        <position position="1"/>
    </location>
</feature>
<reference evidence="2" key="1">
    <citation type="journal article" date="2019" name="Sci. Rep.">
        <title>Draft genome of Tanacetum cinerariifolium, the natural source of mosquito coil.</title>
        <authorList>
            <person name="Yamashiro T."/>
            <person name="Shiraishi A."/>
            <person name="Satake H."/>
            <person name="Nakayama K."/>
        </authorList>
    </citation>
    <scope>NUCLEOTIDE SEQUENCE</scope>
</reference>
<dbReference type="EMBL" id="BKCJ010007253">
    <property type="protein sequence ID" value="GEU76309.1"/>
    <property type="molecule type" value="Genomic_DNA"/>
</dbReference>
<keyword evidence="1" id="KW-1133">Transmembrane helix</keyword>